<name>A0A0D2EX50_9EURO</name>
<dbReference type="Proteomes" id="UP000054342">
    <property type="component" value="Unassembled WGS sequence"/>
</dbReference>
<feature type="compositionally biased region" description="Basic residues" evidence="1">
    <location>
        <begin position="163"/>
        <end position="173"/>
    </location>
</feature>
<dbReference type="RefSeq" id="XP_013312973.1">
    <property type="nucleotide sequence ID" value="XM_013457519.1"/>
</dbReference>
<proteinExistence type="predicted"/>
<evidence type="ECO:0000313" key="2">
    <source>
        <dbReference type="EMBL" id="KIW52389.1"/>
    </source>
</evidence>
<evidence type="ECO:0000313" key="3">
    <source>
        <dbReference type="Proteomes" id="UP000054342"/>
    </source>
</evidence>
<reference evidence="2 3" key="1">
    <citation type="submission" date="2015-01" db="EMBL/GenBank/DDBJ databases">
        <title>The Genome Sequence of Exophiala xenobiotica CBS118157.</title>
        <authorList>
            <consortium name="The Broad Institute Genomics Platform"/>
            <person name="Cuomo C."/>
            <person name="de Hoog S."/>
            <person name="Gorbushina A."/>
            <person name="Stielow B."/>
            <person name="Teixiera M."/>
            <person name="Abouelleil A."/>
            <person name="Chapman S.B."/>
            <person name="Priest M."/>
            <person name="Young S.K."/>
            <person name="Wortman J."/>
            <person name="Nusbaum C."/>
            <person name="Birren B."/>
        </authorList>
    </citation>
    <scope>NUCLEOTIDE SEQUENCE [LARGE SCALE GENOMIC DNA]</scope>
    <source>
        <strain evidence="2 3">CBS 118157</strain>
    </source>
</reference>
<protein>
    <submittedName>
        <fullName evidence="2">Uncharacterized protein</fullName>
    </submittedName>
</protein>
<dbReference type="EMBL" id="KN847321">
    <property type="protein sequence ID" value="KIW52389.1"/>
    <property type="molecule type" value="Genomic_DNA"/>
</dbReference>
<evidence type="ECO:0000256" key="1">
    <source>
        <dbReference type="SAM" id="MobiDB-lite"/>
    </source>
</evidence>
<organism evidence="2 3">
    <name type="scientific">Exophiala xenobiotica</name>
    <dbReference type="NCBI Taxonomy" id="348802"/>
    <lineage>
        <taxon>Eukaryota</taxon>
        <taxon>Fungi</taxon>
        <taxon>Dikarya</taxon>
        <taxon>Ascomycota</taxon>
        <taxon>Pezizomycotina</taxon>
        <taxon>Eurotiomycetes</taxon>
        <taxon>Chaetothyriomycetidae</taxon>
        <taxon>Chaetothyriales</taxon>
        <taxon>Herpotrichiellaceae</taxon>
        <taxon>Exophiala</taxon>
    </lineage>
</organism>
<dbReference type="GeneID" id="25329937"/>
<gene>
    <name evidence="2" type="ORF">PV05_08029</name>
</gene>
<feature type="region of interest" description="Disordered" evidence="1">
    <location>
        <begin position="1"/>
        <end position="23"/>
    </location>
</feature>
<feature type="compositionally biased region" description="Polar residues" evidence="1">
    <location>
        <begin position="142"/>
        <end position="154"/>
    </location>
</feature>
<dbReference type="HOGENOM" id="CLU_642556_0_0_1"/>
<dbReference type="AlphaFoldDB" id="A0A0D2EX50"/>
<feature type="region of interest" description="Disordered" evidence="1">
    <location>
        <begin position="116"/>
        <end position="181"/>
    </location>
</feature>
<dbReference type="OrthoDB" id="4120459at2759"/>
<keyword evidence="3" id="KW-1185">Reference proteome</keyword>
<sequence>MPPRQDGPPKTFTWITGDPRSRQNVSQIRRHAGRSSAVKTALASSAFLKQPPPASSSAISPYAAQDVFFHIEPDTTTTTSPPVLHPAFRPSEGLISSTAAVVPPVRKLTIEELVNAPEKPGVESQRKPSSPSSTWDGDLIQDQRTPDQGTTTGHPSLKNKLGTTRRRPARRGTKASTTLSTSKAVIRANISKCRKPAPTASQISWRIAVAPIPATLSHDESRIVHILLQASANYSGRVECSWSHTLHVSPTTLDETSPIENSSGITTTPAALVPINRIDTASVLLSRILPRLQSLLDSEYQHLYHALAGTLDTSNTDLSRLRALGDPVSSNSQVTLSPHHRIIYLLLIQLALSSTLRLRELIQRRSTPLHENSFHLDSDQTISQSGVLACLLSHFISMWEATYGHNTLLPVNGLLEVAKVLLAQGKP</sequence>
<accession>A0A0D2EX50</accession>